<evidence type="ECO:0000256" key="7">
    <source>
        <dbReference type="RuleBase" id="RU365090"/>
    </source>
</evidence>
<comment type="cofactor">
    <cofactor evidence="7">
        <name>Mg(2+)</name>
        <dbReference type="ChEBI" id="CHEBI:18420"/>
    </cofactor>
</comment>
<gene>
    <name evidence="9" type="primary">glp</name>
    <name evidence="9" type="ORF">ACFP57_10110</name>
</gene>
<comment type="caution">
    <text evidence="9">The sequence shown here is derived from an EMBL/GenBank/DDBJ whole genome shotgun (WGS) entry which is preliminary data.</text>
</comment>
<dbReference type="PANTHER" id="PTHR10192">
    <property type="entry name" value="MOLYBDOPTERIN BIOSYNTHESIS PROTEIN"/>
    <property type="match status" value="1"/>
</dbReference>
<dbReference type="InterPro" id="IPR005110">
    <property type="entry name" value="MoeA_linker/N"/>
</dbReference>
<dbReference type="Pfam" id="PF00994">
    <property type="entry name" value="MoCF_biosynth"/>
    <property type="match status" value="1"/>
</dbReference>
<organism evidence="9 10">
    <name type="scientific">Luteococcus sanguinis</name>
    <dbReference type="NCBI Taxonomy" id="174038"/>
    <lineage>
        <taxon>Bacteria</taxon>
        <taxon>Bacillati</taxon>
        <taxon>Actinomycetota</taxon>
        <taxon>Actinomycetes</taxon>
        <taxon>Propionibacteriales</taxon>
        <taxon>Propionibacteriaceae</taxon>
        <taxon>Luteococcus</taxon>
    </lineage>
</organism>
<dbReference type="SUPFAM" id="SSF53218">
    <property type="entry name" value="Molybdenum cofactor biosynthesis proteins"/>
    <property type="match status" value="1"/>
</dbReference>
<evidence type="ECO:0000256" key="1">
    <source>
        <dbReference type="ARBA" id="ARBA00002901"/>
    </source>
</evidence>
<dbReference type="SUPFAM" id="SSF63867">
    <property type="entry name" value="MoeA C-terminal domain-like"/>
    <property type="match status" value="1"/>
</dbReference>
<keyword evidence="10" id="KW-1185">Reference proteome</keyword>
<dbReference type="Gene3D" id="3.40.980.10">
    <property type="entry name" value="MoaB/Mog-like domain"/>
    <property type="match status" value="1"/>
</dbReference>
<dbReference type="PANTHER" id="PTHR10192:SF5">
    <property type="entry name" value="GEPHYRIN"/>
    <property type="match status" value="1"/>
</dbReference>
<dbReference type="SMART" id="SM00852">
    <property type="entry name" value="MoCF_biosynth"/>
    <property type="match status" value="1"/>
</dbReference>
<name>A0ABW1X5A1_9ACTN</name>
<evidence type="ECO:0000256" key="3">
    <source>
        <dbReference type="ARBA" id="ARBA00010763"/>
    </source>
</evidence>
<dbReference type="EC" id="2.10.1.1" evidence="7"/>
<accession>A0ABW1X5A1</accession>
<reference evidence="10" key="1">
    <citation type="journal article" date="2019" name="Int. J. Syst. Evol. Microbiol.">
        <title>The Global Catalogue of Microorganisms (GCM) 10K type strain sequencing project: providing services to taxonomists for standard genome sequencing and annotation.</title>
        <authorList>
            <consortium name="The Broad Institute Genomics Platform"/>
            <consortium name="The Broad Institute Genome Sequencing Center for Infectious Disease"/>
            <person name="Wu L."/>
            <person name="Ma J."/>
        </authorList>
    </citation>
    <scope>NUCLEOTIDE SEQUENCE [LARGE SCALE GENOMIC DNA]</scope>
    <source>
        <strain evidence="10">CGMCC 1.15277</strain>
    </source>
</reference>
<dbReference type="SUPFAM" id="SSF63882">
    <property type="entry name" value="MoeA N-terminal region -like"/>
    <property type="match status" value="1"/>
</dbReference>
<dbReference type="Pfam" id="PF03454">
    <property type="entry name" value="MoeA_C"/>
    <property type="match status" value="1"/>
</dbReference>
<dbReference type="EMBL" id="JBHSUA010000019">
    <property type="protein sequence ID" value="MFC6397332.1"/>
    <property type="molecule type" value="Genomic_DNA"/>
</dbReference>
<dbReference type="NCBIfam" id="NF045515">
    <property type="entry name" value="Glp_gephyrin"/>
    <property type="match status" value="1"/>
</dbReference>
<dbReference type="CDD" id="cd00887">
    <property type="entry name" value="MoeA"/>
    <property type="match status" value="1"/>
</dbReference>
<dbReference type="Proteomes" id="UP001596266">
    <property type="component" value="Unassembled WGS sequence"/>
</dbReference>
<evidence type="ECO:0000259" key="8">
    <source>
        <dbReference type="SMART" id="SM00852"/>
    </source>
</evidence>
<dbReference type="InterPro" id="IPR036425">
    <property type="entry name" value="MoaB/Mog-like_dom_sf"/>
</dbReference>
<protein>
    <recommendedName>
        <fullName evidence="7">Molybdopterin molybdenumtransferase</fullName>
        <ecNumber evidence="7">2.10.1.1</ecNumber>
    </recommendedName>
</protein>
<comment type="similarity">
    <text evidence="3 7">Belongs to the MoeA family.</text>
</comment>
<proteinExistence type="inferred from homology"/>
<dbReference type="Pfam" id="PF03453">
    <property type="entry name" value="MoeA_N"/>
    <property type="match status" value="1"/>
</dbReference>
<evidence type="ECO:0000256" key="4">
    <source>
        <dbReference type="ARBA" id="ARBA00022505"/>
    </source>
</evidence>
<evidence type="ECO:0000256" key="5">
    <source>
        <dbReference type="ARBA" id="ARBA00023150"/>
    </source>
</evidence>
<dbReference type="InterPro" id="IPR038987">
    <property type="entry name" value="MoeA-like"/>
</dbReference>
<keyword evidence="7" id="KW-0460">Magnesium</keyword>
<keyword evidence="5 7" id="KW-0501">Molybdenum cofactor biosynthesis</keyword>
<dbReference type="InterPro" id="IPR001453">
    <property type="entry name" value="MoaB/Mog_dom"/>
</dbReference>
<dbReference type="Gene3D" id="2.170.190.11">
    <property type="entry name" value="Molybdopterin biosynthesis moea protein, domain 3"/>
    <property type="match status" value="1"/>
</dbReference>
<keyword evidence="4 7" id="KW-0500">Molybdenum</keyword>
<dbReference type="InterPro" id="IPR005111">
    <property type="entry name" value="MoeA_C_domain_IV"/>
</dbReference>
<evidence type="ECO:0000313" key="10">
    <source>
        <dbReference type="Proteomes" id="UP001596266"/>
    </source>
</evidence>
<dbReference type="Gene3D" id="3.90.105.10">
    <property type="entry name" value="Molybdopterin biosynthesis moea protein, domain 2"/>
    <property type="match status" value="1"/>
</dbReference>
<keyword evidence="7" id="KW-0479">Metal-binding</keyword>
<comment type="catalytic activity">
    <reaction evidence="6">
        <text>adenylyl-molybdopterin + molybdate = Mo-molybdopterin + AMP + H(+)</text>
        <dbReference type="Rhea" id="RHEA:35047"/>
        <dbReference type="ChEBI" id="CHEBI:15378"/>
        <dbReference type="ChEBI" id="CHEBI:36264"/>
        <dbReference type="ChEBI" id="CHEBI:62727"/>
        <dbReference type="ChEBI" id="CHEBI:71302"/>
        <dbReference type="ChEBI" id="CHEBI:456215"/>
        <dbReference type="EC" id="2.10.1.1"/>
    </reaction>
</comment>
<keyword evidence="7" id="KW-0808">Transferase</keyword>
<evidence type="ECO:0000256" key="2">
    <source>
        <dbReference type="ARBA" id="ARBA00005046"/>
    </source>
</evidence>
<evidence type="ECO:0000313" key="9">
    <source>
        <dbReference type="EMBL" id="MFC6397332.1"/>
    </source>
</evidence>
<evidence type="ECO:0000256" key="6">
    <source>
        <dbReference type="ARBA" id="ARBA00047317"/>
    </source>
</evidence>
<dbReference type="RefSeq" id="WP_343886582.1">
    <property type="nucleotide sequence ID" value="NZ_BAAAKI010000016.1"/>
</dbReference>
<comment type="pathway">
    <text evidence="2 7">Cofactor biosynthesis; molybdopterin biosynthesis.</text>
</comment>
<dbReference type="InterPro" id="IPR036688">
    <property type="entry name" value="MoeA_C_domain_IV_sf"/>
</dbReference>
<dbReference type="Gene3D" id="2.40.340.10">
    <property type="entry name" value="MoeA, C-terminal, domain IV"/>
    <property type="match status" value="1"/>
</dbReference>
<feature type="domain" description="MoaB/Mog" evidence="8">
    <location>
        <begin position="210"/>
        <end position="346"/>
    </location>
</feature>
<dbReference type="InterPro" id="IPR036135">
    <property type="entry name" value="MoeA_linker/N_sf"/>
</dbReference>
<sequence length="433" mass="44091">MTSHDRVHADPVPAAPTAEIAWQRTVAEHLAAVVFLAPAPRTVEMPLAEASGLALAADVVAPRDLPGWDCSAMDGFAVRRSDLLTAGLSTEGGEVVLPVVGDVPAGAVAPDGLPAGSAVRVMTGAPVPPGTDTVVAVELTDVPRGPVPLPAQVRVHGLPPLGEAVRGRGSDVAAGQVVAGAGSRLDALTLGSLAAVGVSSVPVHSAARVRVVATGDELVPLGSEPGPGQLVDCNSWLLHGLATSLGHPCERVTLNHDDPERMAADLPSLLADVDLLVFTGGVSAGAFEVVRQCLQPRGVEFGQVAMQPGKPQGVGVLDGVTVLCLPGNPVSAVVSFLAFARPWLDAASGRPSPAPVRAVVDDAWRKKPGRAQFMPVVLEATDGRLLARRRSSDGSLSHLASRLAGVAGFVVVPADADGVREGDLVEVMMVPGS</sequence>
<comment type="function">
    <text evidence="1 7">Catalyzes the insertion of molybdate into adenylated molybdopterin with the concomitant release of AMP.</text>
</comment>